<dbReference type="GO" id="GO:0000786">
    <property type="term" value="C:nucleosome"/>
    <property type="evidence" value="ECO:0007669"/>
    <property type="project" value="InterPro"/>
</dbReference>
<evidence type="ECO:0000256" key="2">
    <source>
        <dbReference type="SAM" id="MobiDB-lite"/>
    </source>
</evidence>
<dbReference type="OrthoDB" id="4025405at2759"/>
<dbReference type="SUPFAM" id="SSF47113">
    <property type="entry name" value="Histone-fold"/>
    <property type="match status" value="1"/>
</dbReference>
<sequence>MARTKQSASKSRGGKAPCKQLATKADQQSAMATGDEEAACYRPGTVVLREIRRYQKCRAAHPQTAVQR</sequence>
<name>A0A3P7J5N7_STRVU</name>
<evidence type="ECO:0008006" key="5">
    <source>
        <dbReference type="Google" id="ProtNLM"/>
    </source>
</evidence>
<evidence type="ECO:0000256" key="1">
    <source>
        <dbReference type="ARBA" id="ARBA00010343"/>
    </source>
</evidence>
<proteinExistence type="inferred from homology"/>
<dbReference type="InterPro" id="IPR009072">
    <property type="entry name" value="Histone-fold"/>
</dbReference>
<feature type="region of interest" description="Disordered" evidence="2">
    <location>
        <begin position="1"/>
        <end position="36"/>
    </location>
</feature>
<organism evidence="3 4">
    <name type="scientific">Strongylus vulgaris</name>
    <name type="common">Blood worm</name>
    <dbReference type="NCBI Taxonomy" id="40348"/>
    <lineage>
        <taxon>Eukaryota</taxon>
        <taxon>Metazoa</taxon>
        <taxon>Ecdysozoa</taxon>
        <taxon>Nematoda</taxon>
        <taxon>Chromadorea</taxon>
        <taxon>Rhabditida</taxon>
        <taxon>Rhabditina</taxon>
        <taxon>Rhabditomorpha</taxon>
        <taxon>Strongyloidea</taxon>
        <taxon>Strongylidae</taxon>
        <taxon>Strongylus</taxon>
    </lineage>
</organism>
<gene>
    <name evidence="3" type="ORF">SVUK_LOCUS15708</name>
</gene>
<reference evidence="3 4" key="1">
    <citation type="submission" date="2018-11" db="EMBL/GenBank/DDBJ databases">
        <authorList>
            <consortium name="Pathogen Informatics"/>
        </authorList>
    </citation>
    <scope>NUCLEOTIDE SEQUENCE [LARGE SCALE GENOMIC DNA]</scope>
</reference>
<accession>A0A3P7J5N7</accession>
<feature type="compositionally biased region" description="Polar residues" evidence="2">
    <location>
        <begin position="1"/>
        <end position="10"/>
    </location>
</feature>
<dbReference type="GO" id="GO:0003677">
    <property type="term" value="F:DNA binding"/>
    <property type="evidence" value="ECO:0007669"/>
    <property type="project" value="InterPro"/>
</dbReference>
<dbReference type="GO" id="GO:0046982">
    <property type="term" value="F:protein heterodimerization activity"/>
    <property type="evidence" value="ECO:0007669"/>
    <property type="project" value="InterPro"/>
</dbReference>
<dbReference type="Gene3D" id="1.10.20.10">
    <property type="entry name" value="Histone, subunit A"/>
    <property type="match status" value="1"/>
</dbReference>
<dbReference type="PANTHER" id="PTHR11426">
    <property type="entry name" value="HISTONE H3"/>
    <property type="match status" value="1"/>
</dbReference>
<dbReference type="PRINTS" id="PR00622">
    <property type="entry name" value="HISTONEH3"/>
</dbReference>
<comment type="similarity">
    <text evidence="1">Belongs to the histone H3 family.</text>
</comment>
<evidence type="ECO:0000313" key="3">
    <source>
        <dbReference type="EMBL" id="VDM80710.1"/>
    </source>
</evidence>
<dbReference type="GO" id="GO:0030527">
    <property type="term" value="F:structural constituent of chromatin"/>
    <property type="evidence" value="ECO:0007669"/>
    <property type="project" value="InterPro"/>
</dbReference>
<keyword evidence="4" id="KW-1185">Reference proteome</keyword>
<dbReference type="EMBL" id="UYYB01109656">
    <property type="protein sequence ID" value="VDM80710.1"/>
    <property type="molecule type" value="Genomic_DNA"/>
</dbReference>
<evidence type="ECO:0000313" key="4">
    <source>
        <dbReference type="Proteomes" id="UP000270094"/>
    </source>
</evidence>
<protein>
    <recommendedName>
        <fullName evidence="5">Histone H2A/H2B/H3 domain-containing protein</fullName>
    </recommendedName>
</protein>
<dbReference type="Proteomes" id="UP000270094">
    <property type="component" value="Unassembled WGS sequence"/>
</dbReference>
<dbReference type="InterPro" id="IPR000164">
    <property type="entry name" value="Histone_H3/CENP-A"/>
</dbReference>
<dbReference type="AlphaFoldDB" id="A0A3P7J5N7"/>